<accession>A0A7R9HT43</accession>
<evidence type="ECO:0000313" key="1">
    <source>
        <dbReference type="EMBL" id="CAD7433975.1"/>
    </source>
</evidence>
<name>A0A7R9HT43_9NEOP</name>
<organism evidence="1">
    <name type="scientific">Timema monikensis</name>
    <dbReference type="NCBI Taxonomy" id="170555"/>
    <lineage>
        <taxon>Eukaryota</taxon>
        <taxon>Metazoa</taxon>
        <taxon>Ecdysozoa</taxon>
        <taxon>Arthropoda</taxon>
        <taxon>Hexapoda</taxon>
        <taxon>Insecta</taxon>
        <taxon>Pterygota</taxon>
        <taxon>Neoptera</taxon>
        <taxon>Polyneoptera</taxon>
        <taxon>Phasmatodea</taxon>
        <taxon>Timematodea</taxon>
        <taxon>Timematoidea</taxon>
        <taxon>Timematidae</taxon>
        <taxon>Timema</taxon>
    </lineage>
</organism>
<dbReference type="EMBL" id="OB796987">
    <property type="protein sequence ID" value="CAD7433975.1"/>
    <property type="molecule type" value="Genomic_DNA"/>
</dbReference>
<protein>
    <submittedName>
        <fullName evidence="1">Uncharacterized protein</fullName>
    </submittedName>
</protein>
<gene>
    <name evidence="1" type="ORF">TMSB3V08_LOCUS10638</name>
</gene>
<sequence>MRIGLVLMLKPKPKMSWVTFWTRESVIRKIPGVRDIPGKVIKLNTVAGGAIQDIPEDDVCTLKHVVKSTCLLAFKA</sequence>
<dbReference type="AlphaFoldDB" id="A0A7R9HT43"/>
<proteinExistence type="predicted"/>
<reference evidence="1" key="1">
    <citation type="submission" date="2020-11" db="EMBL/GenBank/DDBJ databases">
        <authorList>
            <person name="Tran Van P."/>
        </authorList>
    </citation>
    <scope>NUCLEOTIDE SEQUENCE</scope>
</reference>